<dbReference type="EMBL" id="CAKXAJ010020051">
    <property type="protein sequence ID" value="CAH2220165.1"/>
    <property type="molecule type" value="Genomic_DNA"/>
</dbReference>
<proteinExistence type="predicted"/>
<protein>
    <submittedName>
        <fullName evidence="1">Jg6898 protein</fullName>
    </submittedName>
</protein>
<dbReference type="OrthoDB" id="2266637at2759"/>
<sequence length="90" mass="10481">MAYDVYCYMKKDGKSDVEKFKQTSESTKKSVNTVRRIIEEAKESDLLTVFRTPGKQRSGKRKVTEIYSFDQSVIKRCVHDSHKANEAFPR</sequence>
<gene>
    <name evidence="1" type="primary">jg6898</name>
    <name evidence="1" type="ORF">PAEG_LOCUS6561</name>
</gene>
<comment type="caution">
    <text evidence="1">The sequence shown here is derived from an EMBL/GenBank/DDBJ whole genome shotgun (WGS) entry which is preliminary data.</text>
</comment>
<accession>A0A8S4QUP6</accession>
<evidence type="ECO:0000313" key="1">
    <source>
        <dbReference type="EMBL" id="CAH2220165.1"/>
    </source>
</evidence>
<reference evidence="1" key="1">
    <citation type="submission" date="2022-03" db="EMBL/GenBank/DDBJ databases">
        <authorList>
            <person name="Lindestad O."/>
        </authorList>
    </citation>
    <scope>NUCLEOTIDE SEQUENCE</scope>
</reference>
<organism evidence="1 2">
    <name type="scientific">Pararge aegeria aegeria</name>
    <dbReference type="NCBI Taxonomy" id="348720"/>
    <lineage>
        <taxon>Eukaryota</taxon>
        <taxon>Metazoa</taxon>
        <taxon>Ecdysozoa</taxon>
        <taxon>Arthropoda</taxon>
        <taxon>Hexapoda</taxon>
        <taxon>Insecta</taxon>
        <taxon>Pterygota</taxon>
        <taxon>Neoptera</taxon>
        <taxon>Endopterygota</taxon>
        <taxon>Lepidoptera</taxon>
        <taxon>Glossata</taxon>
        <taxon>Ditrysia</taxon>
        <taxon>Papilionoidea</taxon>
        <taxon>Nymphalidae</taxon>
        <taxon>Satyrinae</taxon>
        <taxon>Satyrini</taxon>
        <taxon>Parargina</taxon>
        <taxon>Pararge</taxon>
    </lineage>
</organism>
<name>A0A8S4QUP6_9NEOP</name>
<keyword evidence="2" id="KW-1185">Reference proteome</keyword>
<dbReference type="AlphaFoldDB" id="A0A8S4QUP6"/>
<dbReference type="Proteomes" id="UP000838756">
    <property type="component" value="Unassembled WGS sequence"/>
</dbReference>
<evidence type="ECO:0000313" key="2">
    <source>
        <dbReference type="Proteomes" id="UP000838756"/>
    </source>
</evidence>